<evidence type="ECO:0000256" key="2">
    <source>
        <dbReference type="ARBA" id="ARBA00022692"/>
    </source>
</evidence>
<evidence type="ECO:0000256" key="5">
    <source>
        <dbReference type="SAM" id="Phobius"/>
    </source>
</evidence>
<keyword evidence="2 5" id="KW-0812">Transmembrane</keyword>
<evidence type="ECO:0000313" key="7">
    <source>
        <dbReference type="Proteomes" id="UP000580839"/>
    </source>
</evidence>
<sequence length="285" mass="31457">MRWQNERRSDNVEDRRGRGAAGGLALGGGGLVIVLLIALFTGVDPGQLLNQLGLDSTNPAPTATQGAAPPANDEMSQFVAVVLAQTEDVWKSEFQRFGRQYEDPQLTLFTDRVESACGLANAAVGPFYCPEDRHVYIDLSFYELLRQRLGAPGDFAQAYVIAHEVGHHVQNLLGVTDKVHAMKSRLSASEYNRLSVRLELQADFYAGVWAHHTQRDKGVLEPGDVEEAMAAAEAIGDDRLQKQSQGYVVPDAFTHGTSEQRQRWFMRGYETGDMREGDTFSAEVL</sequence>
<comment type="subcellular location">
    <subcellularLocation>
        <location evidence="1">Membrane</location>
        <topology evidence="1">Single-pass membrane protein</topology>
    </subcellularLocation>
</comment>
<gene>
    <name evidence="6" type="ORF">HOP12_04865</name>
</gene>
<evidence type="ECO:0000256" key="1">
    <source>
        <dbReference type="ARBA" id="ARBA00004167"/>
    </source>
</evidence>
<name>A0A849SG57_UNCEI</name>
<dbReference type="PANTHER" id="PTHR30168">
    <property type="entry name" value="PUTATIVE MEMBRANE PROTEIN YPFJ"/>
    <property type="match status" value="1"/>
</dbReference>
<dbReference type="Pfam" id="PF04228">
    <property type="entry name" value="Zn_peptidase"/>
    <property type="match status" value="1"/>
</dbReference>
<feature type="transmembrane region" description="Helical" evidence="5">
    <location>
        <begin position="21"/>
        <end position="43"/>
    </location>
</feature>
<dbReference type="GO" id="GO:0016020">
    <property type="term" value="C:membrane"/>
    <property type="evidence" value="ECO:0007669"/>
    <property type="project" value="UniProtKB-SubCell"/>
</dbReference>
<dbReference type="InterPro" id="IPR007343">
    <property type="entry name" value="Uncharacterised_pept_Zn_put"/>
</dbReference>
<dbReference type="EMBL" id="JABFRW010000052">
    <property type="protein sequence ID" value="NOT33486.1"/>
    <property type="molecule type" value="Genomic_DNA"/>
</dbReference>
<proteinExistence type="predicted"/>
<dbReference type="Proteomes" id="UP000580839">
    <property type="component" value="Unassembled WGS sequence"/>
</dbReference>
<keyword evidence="4 5" id="KW-0472">Membrane</keyword>
<comment type="caution">
    <text evidence="6">The sequence shown here is derived from an EMBL/GenBank/DDBJ whole genome shotgun (WGS) entry which is preliminary data.</text>
</comment>
<evidence type="ECO:0000313" key="6">
    <source>
        <dbReference type="EMBL" id="NOT33486.1"/>
    </source>
</evidence>
<dbReference type="AlphaFoldDB" id="A0A849SG57"/>
<accession>A0A849SG57</accession>
<evidence type="ECO:0000256" key="4">
    <source>
        <dbReference type="ARBA" id="ARBA00023136"/>
    </source>
</evidence>
<evidence type="ECO:0000256" key="3">
    <source>
        <dbReference type="ARBA" id="ARBA00022989"/>
    </source>
</evidence>
<protein>
    <recommendedName>
        <fullName evidence="8">Metalloprotease</fullName>
    </recommendedName>
</protein>
<dbReference type="SUPFAM" id="SSF55486">
    <property type="entry name" value="Metalloproteases ('zincins'), catalytic domain"/>
    <property type="match status" value="1"/>
</dbReference>
<organism evidence="6 7">
    <name type="scientific">Eiseniibacteriota bacterium</name>
    <dbReference type="NCBI Taxonomy" id="2212470"/>
    <lineage>
        <taxon>Bacteria</taxon>
        <taxon>Candidatus Eiseniibacteriota</taxon>
    </lineage>
</organism>
<reference evidence="6 7" key="1">
    <citation type="submission" date="2020-04" db="EMBL/GenBank/DDBJ databases">
        <title>Metagenomic profiling of ammonia- and methane-oxidizing microorganisms in a Dutch drinking water treatment plant.</title>
        <authorList>
            <person name="Poghosyan L."/>
            <person name="Leucker S."/>
        </authorList>
    </citation>
    <scope>NUCLEOTIDE SEQUENCE [LARGE SCALE GENOMIC DNA]</scope>
    <source>
        <strain evidence="6">S-RSF-IL-03</strain>
    </source>
</reference>
<keyword evidence="3 5" id="KW-1133">Transmembrane helix</keyword>
<evidence type="ECO:0008006" key="8">
    <source>
        <dbReference type="Google" id="ProtNLM"/>
    </source>
</evidence>
<dbReference type="PANTHER" id="PTHR30168:SF0">
    <property type="entry name" value="INNER MEMBRANE PROTEIN"/>
    <property type="match status" value="1"/>
</dbReference>